<accession>A0AAI9C5R1</accession>
<dbReference type="RefSeq" id="WP_180859949.1">
    <property type="nucleotide sequence ID" value="NZ_JAVTIG010000010.1"/>
</dbReference>
<reference evidence="1" key="1">
    <citation type="submission" date="2022-07" db="EMBL/GenBank/DDBJ databases">
        <authorList>
            <consortium name="DAFM: The Division of Animal and Food Microbiology"/>
        </authorList>
    </citation>
    <scope>NUCLEOTIDE SEQUENCE</scope>
    <source>
        <strain evidence="1">19MO01SH01-2</strain>
    </source>
</reference>
<organism evidence="1 2">
    <name type="scientific">Stenotrophomonas maltophilia</name>
    <name type="common">Pseudomonas maltophilia</name>
    <name type="synonym">Xanthomonas maltophilia</name>
    <dbReference type="NCBI Taxonomy" id="40324"/>
    <lineage>
        <taxon>Bacteria</taxon>
        <taxon>Pseudomonadati</taxon>
        <taxon>Pseudomonadota</taxon>
        <taxon>Gammaproteobacteria</taxon>
        <taxon>Lysobacterales</taxon>
        <taxon>Lysobacteraceae</taxon>
        <taxon>Stenotrophomonas</taxon>
        <taxon>Stenotrophomonas maltophilia group</taxon>
    </lineage>
</organism>
<evidence type="ECO:0000313" key="1">
    <source>
        <dbReference type="EMBL" id="EKT4094626.1"/>
    </source>
</evidence>
<dbReference type="Proteomes" id="UP001218208">
    <property type="component" value="Unassembled WGS sequence"/>
</dbReference>
<gene>
    <name evidence="1" type="ORF">QEG23_004195</name>
</gene>
<comment type="caution">
    <text evidence="1">The sequence shown here is derived from an EMBL/GenBank/DDBJ whole genome shotgun (WGS) entry which is preliminary data.</text>
</comment>
<name>A0AAI9C5R1_STEMA</name>
<protein>
    <submittedName>
        <fullName evidence="1">Uncharacterized protein</fullName>
    </submittedName>
</protein>
<dbReference type="EMBL" id="ABLOJW010000032">
    <property type="protein sequence ID" value="EKT4094626.1"/>
    <property type="molecule type" value="Genomic_DNA"/>
</dbReference>
<sequence>MILYEESENGKFSKIDLAYFLPEISRVRSNQAYTEEISVKSSPGHFLVQIKTFSSGPTENKQFKSADQHLKLSAPEYIGSRAYDQWPEHAPHKRDKLSPQIPFFSSVAERRSHPSEFPSRATEQSIALVIETISKLERGGAGRQASFFAVFIVEQSFRRRNYDHVNELLHSANPLKLTEWSLIALLRSSFSARRHLPAWDALLESTHSKFSHEGKNVEKLLRGLI</sequence>
<proteinExistence type="predicted"/>
<dbReference type="AlphaFoldDB" id="A0AAI9C5R1"/>
<evidence type="ECO:0000313" key="2">
    <source>
        <dbReference type="Proteomes" id="UP001218208"/>
    </source>
</evidence>